<name>A0A1L7WH46_9HELO</name>
<dbReference type="Proteomes" id="UP000184330">
    <property type="component" value="Unassembled WGS sequence"/>
</dbReference>
<dbReference type="EMBL" id="FJOG01000002">
    <property type="protein sequence ID" value="CZR52094.1"/>
    <property type="molecule type" value="Genomic_DNA"/>
</dbReference>
<dbReference type="AlphaFoldDB" id="A0A1L7WH46"/>
<protein>
    <submittedName>
        <fullName evidence="1">Uncharacterized protein</fullName>
    </submittedName>
</protein>
<dbReference type="OrthoDB" id="10454107at2759"/>
<sequence>MCLVELIACEIHGAVIRAHTLCPTTRDPLACTDAIYVQRPIVALPEAILHPRLQPRHCSHKLRNPYYPACCSRVHASDPDGLESARARIPAGTDAIARGAVEDASKLGNGAPRAGTVIAELRPDAGGVEAGAAEAQIEASKGYHDAEDPCAEGTRCWRWTRAVCSLQMQGLQAKEALSDKSVIWGFVHL</sequence>
<gene>
    <name evidence="1" type="ORF">PAC_01971</name>
</gene>
<proteinExistence type="predicted"/>
<organism evidence="1 2">
    <name type="scientific">Phialocephala subalpina</name>
    <dbReference type="NCBI Taxonomy" id="576137"/>
    <lineage>
        <taxon>Eukaryota</taxon>
        <taxon>Fungi</taxon>
        <taxon>Dikarya</taxon>
        <taxon>Ascomycota</taxon>
        <taxon>Pezizomycotina</taxon>
        <taxon>Leotiomycetes</taxon>
        <taxon>Helotiales</taxon>
        <taxon>Mollisiaceae</taxon>
        <taxon>Phialocephala</taxon>
        <taxon>Phialocephala fortinii species complex</taxon>
    </lineage>
</organism>
<accession>A0A1L7WH46</accession>
<evidence type="ECO:0000313" key="2">
    <source>
        <dbReference type="Proteomes" id="UP000184330"/>
    </source>
</evidence>
<evidence type="ECO:0000313" key="1">
    <source>
        <dbReference type="EMBL" id="CZR52094.1"/>
    </source>
</evidence>
<reference evidence="1 2" key="1">
    <citation type="submission" date="2016-03" db="EMBL/GenBank/DDBJ databases">
        <authorList>
            <person name="Ploux O."/>
        </authorList>
    </citation>
    <scope>NUCLEOTIDE SEQUENCE [LARGE SCALE GENOMIC DNA]</scope>
    <source>
        <strain evidence="1 2">UAMH 11012</strain>
    </source>
</reference>
<keyword evidence="2" id="KW-1185">Reference proteome</keyword>